<name>A0ABU2K0N2_9ACTN</name>
<dbReference type="Pfam" id="PF00583">
    <property type="entry name" value="Acetyltransf_1"/>
    <property type="match status" value="1"/>
</dbReference>
<evidence type="ECO:0000259" key="1">
    <source>
        <dbReference type="PROSITE" id="PS51186"/>
    </source>
</evidence>
<comment type="caution">
    <text evidence="2">The sequence shown here is derived from an EMBL/GenBank/DDBJ whole genome shotgun (WGS) entry which is preliminary data.</text>
</comment>
<dbReference type="Proteomes" id="UP001183410">
    <property type="component" value="Unassembled WGS sequence"/>
</dbReference>
<dbReference type="RefSeq" id="WP_311670870.1">
    <property type="nucleotide sequence ID" value="NZ_JAVREO010000036.1"/>
</dbReference>
<dbReference type="InterPro" id="IPR000182">
    <property type="entry name" value="GNAT_dom"/>
</dbReference>
<keyword evidence="3" id="KW-1185">Reference proteome</keyword>
<feature type="domain" description="N-acetyltransferase" evidence="1">
    <location>
        <begin position="149"/>
        <end position="295"/>
    </location>
</feature>
<evidence type="ECO:0000313" key="2">
    <source>
        <dbReference type="EMBL" id="MDT0270807.1"/>
    </source>
</evidence>
<proteinExistence type="predicted"/>
<sequence length="295" mass="32002">MTGAGRAAAPREPAELSAMCALAERLWPSRWHAGELVWFRLVPGGEPPGHRTASWERDGRTVAWAWRRPPARLDLQLDPGHPELAADVLRWFEEGTAGQPRRVTVLAGETALIATLRARGYRECAGEPYFVHLSRGLADLPAAATPAGYRCRAVRGPADAGRRAALHAAAFPPRPGDEPIGPDTYRTLMRDHRYLADLDQLVETEDGTPAAFCLAWLDQTNRAVALEPVGTAPAHRRRGLASVAVLAALHRARELGATTARVCARGDAAAPAARATYESLGFRPFARNLTFQYDG</sequence>
<dbReference type="InterPro" id="IPR016181">
    <property type="entry name" value="Acyl_CoA_acyltransferase"/>
</dbReference>
<gene>
    <name evidence="2" type="ORF">RM844_31515</name>
</gene>
<dbReference type="Gene3D" id="3.40.630.30">
    <property type="match status" value="1"/>
</dbReference>
<dbReference type="SUPFAM" id="SSF55729">
    <property type="entry name" value="Acyl-CoA N-acyltransferases (Nat)"/>
    <property type="match status" value="1"/>
</dbReference>
<accession>A0ABU2K0N2</accession>
<dbReference type="EMBL" id="JAVREO010000036">
    <property type="protein sequence ID" value="MDT0270807.1"/>
    <property type="molecule type" value="Genomic_DNA"/>
</dbReference>
<reference evidence="3" key="1">
    <citation type="submission" date="2023-07" db="EMBL/GenBank/DDBJ databases">
        <title>30 novel species of actinomycetes from the DSMZ collection.</title>
        <authorList>
            <person name="Nouioui I."/>
        </authorList>
    </citation>
    <scope>NUCLEOTIDE SEQUENCE [LARGE SCALE GENOMIC DNA]</scope>
    <source>
        <strain evidence="3">DSM 44915</strain>
    </source>
</reference>
<protein>
    <submittedName>
        <fullName evidence="2">GNAT family N-acetyltransferase</fullName>
    </submittedName>
</protein>
<organism evidence="2 3">
    <name type="scientific">Streptomyces chisholmiae</name>
    <dbReference type="NCBI Taxonomy" id="3075540"/>
    <lineage>
        <taxon>Bacteria</taxon>
        <taxon>Bacillati</taxon>
        <taxon>Actinomycetota</taxon>
        <taxon>Actinomycetes</taxon>
        <taxon>Kitasatosporales</taxon>
        <taxon>Streptomycetaceae</taxon>
        <taxon>Streptomyces</taxon>
    </lineage>
</organism>
<dbReference type="PROSITE" id="PS51186">
    <property type="entry name" value="GNAT"/>
    <property type="match status" value="1"/>
</dbReference>
<evidence type="ECO:0000313" key="3">
    <source>
        <dbReference type="Proteomes" id="UP001183410"/>
    </source>
</evidence>
<dbReference type="CDD" id="cd04301">
    <property type="entry name" value="NAT_SF"/>
    <property type="match status" value="1"/>
</dbReference>